<keyword evidence="4 6" id="KW-0456">Lyase</keyword>
<dbReference type="InterPro" id="IPR001106">
    <property type="entry name" value="Aromatic_Lyase"/>
</dbReference>
<keyword evidence="11" id="KW-1185">Reference proteome</keyword>
<evidence type="ECO:0000313" key="11">
    <source>
        <dbReference type="Proteomes" id="UP000541470"/>
    </source>
</evidence>
<dbReference type="InterPro" id="IPR024083">
    <property type="entry name" value="Fumarase/histidase_N"/>
</dbReference>
<organism evidence="10 11">
    <name type="scientific">Rhizobium terricola</name>
    <dbReference type="NCBI Taxonomy" id="2728849"/>
    <lineage>
        <taxon>Bacteria</taxon>
        <taxon>Pseudomonadati</taxon>
        <taxon>Pseudomonadota</taxon>
        <taxon>Alphaproteobacteria</taxon>
        <taxon>Hyphomicrobiales</taxon>
        <taxon>Rhizobiaceae</taxon>
        <taxon>Rhizobium/Agrobacterium group</taxon>
        <taxon>Rhizobium</taxon>
    </lineage>
</organism>
<name>A0A7Y0B007_9HYPH</name>
<reference evidence="10 11" key="1">
    <citation type="submission" date="2020-04" db="EMBL/GenBank/DDBJ databases">
        <title>Rhizobium sp. S-51 isolated from soil.</title>
        <authorList>
            <person name="Dahal R.H."/>
        </authorList>
    </citation>
    <scope>NUCLEOTIDE SEQUENCE [LARGE SCALE GENOMIC DNA]</scope>
    <source>
        <strain evidence="10 11">S-51</strain>
    </source>
</reference>
<comment type="subcellular location">
    <subcellularLocation>
        <location evidence="6 9">Cytoplasm</location>
    </subcellularLocation>
</comment>
<dbReference type="CDD" id="cd00332">
    <property type="entry name" value="PAL-HAL"/>
    <property type="match status" value="1"/>
</dbReference>
<dbReference type="PROSITE" id="PS00488">
    <property type="entry name" value="PAL_HISTIDASE"/>
    <property type="match status" value="1"/>
</dbReference>
<evidence type="ECO:0000256" key="6">
    <source>
        <dbReference type="HAMAP-Rule" id="MF_00229"/>
    </source>
</evidence>
<dbReference type="InterPro" id="IPR022313">
    <property type="entry name" value="Phe/His_NH3-lyase_AS"/>
</dbReference>
<evidence type="ECO:0000256" key="3">
    <source>
        <dbReference type="ARBA" id="ARBA00022808"/>
    </source>
</evidence>
<dbReference type="InterPro" id="IPR005921">
    <property type="entry name" value="HutH"/>
</dbReference>
<gene>
    <name evidence="6 10" type="primary">hutH</name>
    <name evidence="10" type="ORF">HHL25_21115</name>
</gene>
<dbReference type="HAMAP" id="MF_00229">
    <property type="entry name" value="His_ammonia_lyase"/>
    <property type="match status" value="1"/>
</dbReference>
<evidence type="ECO:0000256" key="9">
    <source>
        <dbReference type="RuleBase" id="RU004480"/>
    </source>
</evidence>
<dbReference type="PANTHER" id="PTHR10362">
    <property type="entry name" value="HISTIDINE AMMONIA-LYASE"/>
    <property type="match status" value="1"/>
</dbReference>
<evidence type="ECO:0000256" key="5">
    <source>
        <dbReference type="ARBA" id="ARBA00049269"/>
    </source>
</evidence>
<dbReference type="Gene3D" id="1.20.200.10">
    <property type="entry name" value="Fumarase/aspartase (Central domain)"/>
    <property type="match status" value="1"/>
</dbReference>
<dbReference type="Gene3D" id="1.10.275.10">
    <property type="entry name" value="Fumarase/aspartase (N-terminal domain)"/>
    <property type="match status" value="1"/>
</dbReference>
<feature type="cross-link" description="5-imidazolinone (Ala-Gly)" evidence="6">
    <location>
        <begin position="142"/>
        <end position="144"/>
    </location>
</feature>
<dbReference type="NCBIfam" id="TIGR01225">
    <property type="entry name" value="hutH"/>
    <property type="match status" value="1"/>
</dbReference>
<dbReference type="FunFam" id="1.20.200.10:FF:000003">
    <property type="entry name" value="Histidine ammonia-lyase"/>
    <property type="match status" value="1"/>
</dbReference>
<dbReference type="Proteomes" id="UP000541470">
    <property type="component" value="Unassembled WGS sequence"/>
</dbReference>
<feature type="modified residue" description="2,3-didehydroalanine (Ser)" evidence="6">
    <location>
        <position position="143"/>
    </location>
</feature>
<dbReference type="EC" id="4.3.1.3" evidence="2 6"/>
<dbReference type="NCBIfam" id="NF006871">
    <property type="entry name" value="PRK09367.1"/>
    <property type="match status" value="1"/>
</dbReference>
<dbReference type="UniPathway" id="UPA00379">
    <property type="reaction ID" value="UER00549"/>
</dbReference>
<keyword evidence="3 6" id="KW-0369">Histidine metabolism</keyword>
<comment type="catalytic activity">
    <reaction evidence="5 6 8">
        <text>L-histidine = trans-urocanate + NH4(+)</text>
        <dbReference type="Rhea" id="RHEA:21232"/>
        <dbReference type="ChEBI" id="CHEBI:17771"/>
        <dbReference type="ChEBI" id="CHEBI:28938"/>
        <dbReference type="ChEBI" id="CHEBI:57595"/>
        <dbReference type="EC" id="4.3.1.3"/>
    </reaction>
</comment>
<dbReference type="GO" id="GO:0019557">
    <property type="term" value="P:L-histidine catabolic process to glutamate and formate"/>
    <property type="evidence" value="ECO:0007669"/>
    <property type="project" value="UniProtKB-UniPathway"/>
</dbReference>
<evidence type="ECO:0000256" key="4">
    <source>
        <dbReference type="ARBA" id="ARBA00023239"/>
    </source>
</evidence>
<evidence type="ECO:0000256" key="8">
    <source>
        <dbReference type="RuleBase" id="RU004479"/>
    </source>
</evidence>
<sequence>MTVTLRPGEVSLKQLEAIYWNGETAVLDRAFDAGIERAAARIAQIAAGNAPVYGINTGFGKLASIKIDAADVATLQRNLILSHCCGVGNPLPENVVRLIMALKLISLGRGASGVRLELVRLIEGMLERGVTPLIPEKGSVGASGDLAPLAHMAAVMMGEAEAFHNGERLPGRVALERAGLVPVVLAAKEGLALINGTQASTALALAGLFRAHRAAQAALITGALSTDAAMGSSAPFTADIHTLRGHKGQIDTAAALRALLDGSVIRQSHLEGDERVQDPYCIRCQPQVDGACLDLLRMAGRTLEIEANAVTDNPLVLSDDSVVSGGNFHAEPVAFAADQIAIAVCEIGAIAQRRIALLVDPALSYGLPAFLARKPGLNSGLMIAEVTSAALMSENKQMAHPASVDSTPTSANQEDHVSMACHGARRLLQMTDNLFSIVGIEMLTAAQGVELREPLTTSPELQRAIAALRAVVATLDEDRFMAPDLAAASALVADGRLTASVSGGLLPALEG</sequence>
<dbReference type="AlphaFoldDB" id="A0A7Y0B007"/>
<dbReference type="SUPFAM" id="SSF48557">
    <property type="entry name" value="L-aspartase-like"/>
    <property type="match status" value="1"/>
</dbReference>
<proteinExistence type="inferred from homology"/>
<dbReference type="InterPro" id="IPR008948">
    <property type="entry name" value="L-Aspartase-like"/>
</dbReference>
<accession>A0A7Y0B007</accession>
<dbReference type="Pfam" id="PF00221">
    <property type="entry name" value="Lyase_aromatic"/>
    <property type="match status" value="1"/>
</dbReference>
<dbReference type="FunFam" id="1.10.275.10:FF:000005">
    <property type="entry name" value="Histidine ammonia-lyase"/>
    <property type="match status" value="1"/>
</dbReference>
<protein>
    <recommendedName>
        <fullName evidence="2 6">Histidine ammonia-lyase</fullName>
        <shortName evidence="6">Histidase</shortName>
        <ecNumber evidence="2 6">4.3.1.3</ecNumber>
    </recommendedName>
</protein>
<dbReference type="GO" id="GO:0005737">
    <property type="term" value="C:cytoplasm"/>
    <property type="evidence" value="ECO:0007669"/>
    <property type="project" value="UniProtKB-SubCell"/>
</dbReference>
<dbReference type="GO" id="GO:0019556">
    <property type="term" value="P:L-histidine catabolic process to glutamate and formamide"/>
    <property type="evidence" value="ECO:0007669"/>
    <property type="project" value="UniProtKB-UniPathway"/>
</dbReference>
<comment type="PTM">
    <text evidence="6">Contains an active site 4-methylidene-imidazol-5-one (MIO), which is formed autocatalytically by cyclization and dehydration of residues Ala-Ser-Gly.</text>
</comment>
<evidence type="ECO:0000256" key="7">
    <source>
        <dbReference type="RuleBase" id="RU003954"/>
    </source>
</evidence>
<evidence type="ECO:0000256" key="2">
    <source>
        <dbReference type="ARBA" id="ARBA00012994"/>
    </source>
</evidence>
<dbReference type="EMBL" id="JABBGK010000007">
    <property type="protein sequence ID" value="NML76642.1"/>
    <property type="molecule type" value="Genomic_DNA"/>
</dbReference>
<evidence type="ECO:0000256" key="1">
    <source>
        <dbReference type="ARBA" id="ARBA00005113"/>
    </source>
</evidence>
<dbReference type="RefSeq" id="WP_169595214.1">
    <property type="nucleotide sequence ID" value="NZ_JABBGK010000007.1"/>
</dbReference>
<keyword evidence="6" id="KW-0963">Cytoplasm</keyword>
<dbReference type="GO" id="GO:0004397">
    <property type="term" value="F:histidine ammonia-lyase activity"/>
    <property type="evidence" value="ECO:0007669"/>
    <property type="project" value="UniProtKB-UniRule"/>
</dbReference>
<comment type="caution">
    <text evidence="10">The sequence shown here is derived from an EMBL/GenBank/DDBJ whole genome shotgun (WGS) entry which is preliminary data.</text>
</comment>
<comment type="similarity">
    <text evidence="6 7">Belongs to the PAL/histidase family.</text>
</comment>
<evidence type="ECO:0000313" key="10">
    <source>
        <dbReference type="EMBL" id="NML76642.1"/>
    </source>
</evidence>
<comment type="pathway">
    <text evidence="1 6 8">Amino-acid degradation; L-histidine degradation into L-glutamate; N-formimidoyl-L-glutamate from L-histidine: step 1/3.</text>
</comment>